<dbReference type="CDD" id="cd17417">
    <property type="entry name" value="MFS_NPF5"/>
    <property type="match status" value="1"/>
</dbReference>
<evidence type="ECO:0000256" key="6">
    <source>
        <dbReference type="ARBA" id="ARBA00023136"/>
    </source>
</evidence>
<organism evidence="9 10">
    <name type="scientific">Ambrosia artemisiifolia</name>
    <name type="common">Common ragweed</name>
    <dbReference type="NCBI Taxonomy" id="4212"/>
    <lineage>
        <taxon>Eukaryota</taxon>
        <taxon>Viridiplantae</taxon>
        <taxon>Streptophyta</taxon>
        <taxon>Embryophyta</taxon>
        <taxon>Tracheophyta</taxon>
        <taxon>Spermatophyta</taxon>
        <taxon>Magnoliopsida</taxon>
        <taxon>eudicotyledons</taxon>
        <taxon>Gunneridae</taxon>
        <taxon>Pentapetalae</taxon>
        <taxon>asterids</taxon>
        <taxon>campanulids</taxon>
        <taxon>Asterales</taxon>
        <taxon>Asteraceae</taxon>
        <taxon>Asteroideae</taxon>
        <taxon>Heliantheae alliance</taxon>
        <taxon>Heliantheae</taxon>
        <taxon>Ambrosia</taxon>
    </lineage>
</organism>
<dbReference type="InterPro" id="IPR000109">
    <property type="entry name" value="POT_fam"/>
</dbReference>
<proteinExistence type="inferred from homology"/>
<evidence type="ECO:0000256" key="1">
    <source>
        <dbReference type="ARBA" id="ARBA00004141"/>
    </source>
</evidence>
<dbReference type="InterPro" id="IPR044739">
    <property type="entry name" value="NRT1/PTR"/>
</dbReference>
<evidence type="ECO:0000256" key="8">
    <source>
        <dbReference type="SAM" id="Phobius"/>
    </source>
</evidence>
<feature type="transmembrane region" description="Helical" evidence="8">
    <location>
        <begin position="226"/>
        <end position="245"/>
    </location>
</feature>
<evidence type="ECO:0000256" key="3">
    <source>
        <dbReference type="ARBA" id="ARBA00022553"/>
    </source>
</evidence>
<evidence type="ECO:0000256" key="7">
    <source>
        <dbReference type="ARBA" id="ARBA00044504"/>
    </source>
</evidence>
<dbReference type="Gene3D" id="1.20.1250.20">
    <property type="entry name" value="MFS general substrate transporter like domains"/>
    <property type="match status" value="1"/>
</dbReference>
<dbReference type="InterPro" id="IPR036259">
    <property type="entry name" value="MFS_trans_sf"/>
</dbReference>
<keyword evidence="3" id="KW-0597">Phosphoprotein</keyword>
<evidence type="ECO:0000256" key="5">
    <source>
        <dbReference type="ARBA" id="ARBA00022989"/>
    </source>
</evidence>
<evidence type="ECO:0000313" key="10">
    <source>
        <dbReference type="Proteomes" id="UP001206925"/>
    </source>
</evidence>
<dbReference type="PANTHER" id="PTHR11654">
    <property type="entry name" value="OLIGOPEPTIDE TRANSPORTER-RELATED"/>
    <property type="match status" value="1"/>
</dbReference>
<dbReference type="Pfam" id="PF00854">
    <property type="entry name" value="PTR2"/>
    <property type="match status" value="1"/>
</dbReference>
<evidence type="ECO:0008006" key="11">
    <source>
        <dbReference type="Google" id="ProtNLM"/>
    </source>
</evidence>
<name>A0AAD5CZN3_AMBAR</name>
<comment type="subcellular location">
    <subcellularLocation>
        <location evidence="1">Membrane</location>
        <topology evidence="1">Multi-pass membrane protein</topology>
    </subcellularLocation>
</comment>
<feature type="transmembrane region" description="Helical" evidence="8">
    <location>
        <begin position="497"/>
        <end position="522"/>
    </location>
</feature>
<dbReference type="EMBL" id="JAMZMK010006235">
    <property type="protein sequence ID" value="KAI7750004.1"/>
    <property type="molecule type" value="Genomic_DNA"/>
</dbReference>
<feature type="transmembrane region" description="Helical" evidence="8">
    <location>
        <begin position="376"/>
        <end position="397"/>
    </location>
</feature>
<sequence length="591" mass="66256">MEHLEKGQVEIDEQKWVYDSSLDHRGRIPLRASTGAWKASLFIIVIEFAERLSYFGIATSLIIYLTKVLHQDVKTSAKSANQWIGVTTLMPLFGGFLADAYLGRFYTVLLSSIVYLMGLILLMMSSIISSLKPCASNGLICLEPRKIHEIVFFVAIYLVSVGTGGHKPSLESFGADQFDDDHSEERKKKMSFFNYWNAALCAGVLLGVTLIVYVQDQVGWGQADMILAIVMACSIVVFVIGRPFYRYRKPGSPLKPMVQVCVAAFVKRNLPNPSNPSELHEVSKPERVQERLLCHTETFKFLDKAAIIEEQDYSDVKQHNPWRLSTVTRVEEMKLLLNMIPVWLTSLPFGICVAQSTTFFIKQGALLNRKITHQFILPPASIFSLAACGMILSVIFYDRILAPLSRRITRTERGITILQRIGIGMVFSVTAMIISAIVEKKRLTVVQNSPLHSSATMSVFWLAPQFIIIGIADGFTLVGLQEYFYDQVPDSLRSLGIALYLSVIGAANFLSSFLITIVDHMTTKVSGKSWFGKNLNTSRLDHFYLLLAVITASNLCVYVFVTSRYSYKNVQKKTQVAVVDCYQAEEHGTRA</sequence>
<gene>
    <name evidence="9" type="ORF">M8C21_021222</name>
</gene>
<dbReference type="GO" id="GO:0042937">
    <property type="term" value="F:tripeptide transmembrane transporter activity"/>
    <property type="evidence" value="ECO:0007669"/>
    <property type="project" value="InterPro"/>
</dbReference>
<keyword evidence="10" id="KW-1185">Reference proteome</keyword>
<protein>
    <recommendedName>
        <fullName evidence="11">Protein NRT1/ PTR FAMILY 5.6-like protein</fullName>
    </recommendedName>
</protein>
<dbReference type="GO" id="GO:0016020">
    <property type="term" value="C:membrane"/>
    <property type="evidence" value="ECO:0007669"/>
    <property type="project" value="UniProtKB-SubCell"/>
</dbReference>
<keyword evidence="4 8" id="KW-0812">Transmembrane</keyword>
<feature type="transmembrane region" description="Helical" evidence="8">
    <location>
        <begin position="335"/>
        <end position="356"/>
    </location>
</feature>
<evidence type="ECO:0000256" key="4">
    <source>
        <dbReference type="ARBA" id="ARBA00022692"/>
    </source>
</evidence>
<dbReference type="PROSITE" id="PS01022">
    <property type="entry name" value="PTR2_1"/>
    <property type="match status" value="1"/>
</dbReference>
<evidence type="ECO:0000256" key="2">
    <source>
        <dbReference type="ARBA" id="ARBA00005982"/>
    </source>
</evidence>
<evidence type="ECO:0000313" key="9">
    <source>
        <dbReference type="EMBL" id="KAI7750004.1"/>
    </source>
</evidence>
<accession>A0AAD5CZN3</accession>
<dbReference type="InterPro" id="IPR018456">
    <property type="entry name" value="PTR2_symporter_CS"/>
</dbReference>
<comment type="caution">
    <text evidence="9">The sequence shown here is derived from an EMBL/GenBank/DDBJ whole genome shotgun (WGS) entry which is preliminary data.</text>
</comment>
<dbReference type="GO" id="GO:0071916">
    <property type="term" value="F:dipeptide transmembrane transporter activity"/>
    <property type="evidence" value="ECO:0007669"/>
    <property type="project" value="InterPro"/>
</dbReference>
<feature type="transmembrane region" description="Helical" evidence="8">
    <location>
        <begin position="195"/>
        <end position="214"/>
    </location>
</feature>
<feature type="transmembrane region" description="Helical" evidence="8">
    <location>
        <begin position="542"/>
        <end position="561"/>
    </location>
</feature>
<comment type="similarity">
    <text evidence="7">Belongs to the major facilitator superfamily. Phosphate:H(+) symporter (TC 2.A.1.9) family.</text>
</comment>
<feature type="transmembrane region" description="Helical" evidence="8">
    <location>
        <begin position="458"/>
        <end position="485"/>
    </location>
</feature>
<keyword evidence="6 8" id="KW-0472">Membrane</keyword>
<comment type="similarity">
    <text evidence="2">Belongs to the major facilitator superfamily. Proton-dependent oligopeptide transporter (POT/PTR) (TC 2.A.17) family.</text>
</comment>
<reference evidence="9" key="1">
    <citation type="submission" date="2022-06" db="EMBL/GenBank/DDBJ databases">
        <title>Uncovering the hologenomic basis of an extraordinary plant invasion.</title>
        <authorList>
            <person name="Bieker V.C."/>
            <person name="Martin M.D."/>
            <person name="Gilbert T."/>
            <person name="Hodgins K."/>
            <person name="Battlay P."/>
            <person name="Petersen B."/>
            <person name="Wilson J."/>
        </authorList>
    </citation>
    <scope>NUCLEOTIDE SEQUENCE</scope>
    <source>
        <strain evidence="9">AA19_3_7</strain>
        <tissue evidence="9">Leaf</tissue>
    </source>
</reference>
<feature type="transmembrane region" description="Helical" evidence="8">
    <location>
        <begin position="52"/>
        <end position="70"/>
    </location>
</feature>
<feature type="transmembrane region" description="Helical" evidence="8">
    <location>
        <begin position="417"/>
        <end position="438"/>
    </location>
</feature>
<dbReference type="AlphaFoldDB" id="A0AAD5CZN3"/>
<keyword evidence="5 8" id="KW-1133">Transmembrane helix</keyword>
<feature type="transmembrane region" description="Helical" evidence="8">
    <location>
        <begin position="108"/>
        <end position="128"/>
    </location>
</feature>
<dbReference type="Proteomes" id="UP001206925">
    <property type="component" value="Unassembled WGS sequence"/>
</dbReference>
<dbReference type="SUPFAM" id="SSF103473">
    <property type="entry name" value="MFS general substrate transporter"/>
    <property type="match status" value="1"/>
</dbReference>